<dbReference type="AlphaFoldDB" id="A0A0L0GD39"/>
<dbReference type="EMBL" id="KQ241635">
    <property type="protein sequence ID" value="KNC86806.1"/>
    <property type="molecule type" value="Genomic_DNA"/>
</dbReference>
<feature type="region of interest" description="Disordered" evidence="1">
    <location>
        <begin position="38"/>
        <end position="73"/>
    </location>
</feature>
<reference evidence="2 3" key="1">
    <citation type="submission" date="2011-02" db="EMBL/GenBank/DDBJ databases">
        <title>The Genome Sequence of Sphaeroforma arctica JP610.</title>
        <authorList>
            <consortium name="The Broad Institute Genome Sequencing Platform"/>
            <person name="Russ C."/>
            <person name="Cuomo C."/>
            <person name="Young S.K."/>
            <person name="Zeng Q."/>
            <person name="Gargeya S."/>
            <person name="Alvarado L."/>
            <person name="Berlin A."/>
            <person name="Chapman S.B."/>
            <person name="Chen Z."/>
            <person name="Freedman E."/>
            <person name="Gellesch M."/>
            <person name="Goldberg J."/>
            <person name="Griggs A."/>
            <person name="Gujja S."/>
            <person name="Heilman E."/>
            <person name="Heiman D."/>
            <person name="Howarth C."/>
            <person name="Mehta T."/>
            <person name="Neiman D."/>
            <person name="Pearson M."/>
            <person name="Roberts A."/>
            <person name="Saif S."/>
            <person name="Shea T."/>
            <person name="Shenoy N."/>
            <person name="Sisk P."/>
            <person name="Stolte C."/>
            <person name="Sykes S."/>
            <person name="White J."/>
            <person name="Yandava C."/>
            <person name="Burger G."/>
            <person name="Gray M.W."/>
            <person name="Holland P.W.H."/>
            <person name="King N."/>
            <person name="Lang F.B.F."/>
            <person name="Roger A.J."/>
            <person name="Ruiz-Trillo I."/>
            <person name="Haas B."/>
            <person name="Nusbaum C."/>
            <person name="Birren B."/>
        </authorList>
    </citation>
    <scope>NUCLEOTIDE SEQUENCE [LARGE SCALE GENOMIC DNA]</scope>
    <source>
        <strain evidence="2 3">JP610</strain>
    </source>
</reference>
<evidence type="ECO:0000256" key="1">
    <source>
        <dbReference type="SAM" id="MobiDB-lite"/>
    </source>
</evidence>
<dbReference type="Proteomes" id="UP000054560">
    <property type="component" value="Unassembled WGS sequence"/>
</dbReference>
<keyword evidence="3" id="KW-1185">Reference proteome</keyword>
<dbReference type="OrthoDB" id="7477527at2759"/>
<evidence type="ECO:0000313" key="2">
    <source>
        <dbReference type="EMBL" id="KNC86806.1"/>
    </source>
</evidence>
<dbReference type="RefSeq" id="XP_014160708.1">
    <property type="nucleotide sequence ID" value="XM_014305233.1"/>
</dbReference>
<accession>A0A0L0GD39</accession>
<protein>
    <submittedName>
        <fullName evidence="2">Uncharacterized protein</fullName>
    </submittedName>
</protein>
<sequence>MATTDNTYTFDTVVPKIRNHAINTSAVLRGPSLYGVASTRFQPRSNGTDTLKRPPIDARATRATQPAPSSSTTLPSYYTVQSLTLRATPQLDTALATTFSTALINSGADISIVTSTDHLTDLQSGTYTIELAGGSTTTAYTRGTILGLGPTLVLPTAAQPILSVRNLQCNGYTVTFPEINTPNTPGESHITYGTDTIQIVTEAAGRYQLNAFQAESLHLHHARFGHQSTRTTKAMALANNLPIKPPLTYCNDYQLAPDLFEDHVQKPFGPIDIDLFSSKHNKQVPTYCTEDFTDKDTHYHDAYKQNWHKPNKKLYGNQP</sequence>
<feature type="compositionally biased region" description="Low complexity" evidence="1">
    <location>
        <begin position="61"/>
        <end position="73"/>
    </location>
</feature>
<name>A0A0L0GD39_9EUKA</name>
<organism evidence="2 3">
    <name type="scientific">Sphaeroforma arctica JP610</name>
    <dbReference type="NCBI Taxonomy" id="667725"/>
    <lineage>
        <taxon>Eukaryota</taxon>
        <taxon>Ichthyosporea</taxon>
        <taxon>Ichthyophonida</taxon>
        <taxon>Sphaeroforma</taxon>
    </lineage>
</organism>
<gene>
    <name evidence="2" type="ORF">SARC_01068</name>
</gene>
<feature type="compositionally biased region" description="Basic and acidic residues" evidence="1">
    <location>
        <begin position="50"/>
        <end position="60"/>
    </location>
</feature>
<feature type="compositionally biased region" description="Polar residues" evidence="1">
    <location>
        <begin position="39"/>
        <end position="49"/>
    </location>
</feature>
<evidence type="ECO:0000313" key="3">
    <source>
        <dbReference type="Proteomes" id="UP000054560"/>
    </source>
</evidence>
<proteinExistence type="predicted"/>
<dbReference type="GeneID" id="25901572"/>